<evidence type="ECO:0000313" key="1">
    <source>
        <dbReference type="EMBL" id="QEM80772.1"/>
    </source>
</evidence>
<dbReference type="NCBIfam" id="NF033892">
    <property type="entry name" value="XcbB_CpsF_sero"/>
    <property type="match status" value="1"/>
</dbReference>
<reference evidence="1" key="1">
    <citation type="submission" date="2021-02" db="EMBL/GenBank/DDBJ databases">
        <title>Strain Y2R2, a novel species of the genus Halomonas.</title>
        <authorList>
            <person name="Huang H."/>
        </authorList>
    </citation>
    <scope>NUCLEOTIDE SEQUENCE</scope>
    <source>
        <strain evidence="1">Y2R2</strain>
    </source>
</reference>
<organism evidence="1 2">
    <name type="scientific">Halomonas binhaiensis</name>
    <dbReference type="NCBI Taxonomy" id="2562282"/>
    <lineage>
        <taxon>Bacteria</taxon>
        <taxon>Pseudomonadati</taxon>
        <taxon>Pseudomonadota</taxon>
        <taxon>Gammaproteobacteria</taxon>
        <taxon>Oceanospirillales</taxon>
        <taxon>Halomonadaceae</taxon>
        <taxon>Halomonas</taxon>
    </lineage>
</organism>
<dbReference type="InterPro" id="IPR029058">
    <property type="entry name" value="AB_hydrolase_fold"/>
</dbReference>
<evidence type="ECO:0000313" key="2">
    <source>
        <dbReference type="Proteomes" id="UP000324285"/>
    </source>
</evidence>
<dbReference type="EMBL" id="CP038437">
    <property type="protein sequence ID" value="QEM80772.1"/>
    <property type="molecule type" value="Genomic_DNA"/>
</dbReference>
<keyword evidence="2" id="KW-1185">Reference proteome</keyword>
<dbReference type="SUPFAM" id="SSF53474">
    <property type="entry name" value="alpha/beta-Hydrolases"/>
    <property type="match status" value="1"/>
</dbReference>
<sequence length="386" mass="44032">MKEVKFGRKILMVMYNFLSDPVKFIRIFIYFSLLLRRGVGMEKVDTATCVHVDVDISEQELCKKISDFPKLNFVHIDHSSWGCEENSSIIDISRDNSEVRSKLIALANAGFHLYVVRNGISSLVHHRRISTLWHPAVIGNVKVDENSIFYTVQKAKGNGEAKLLVVFSSIAGEMYTPSLIRHFEKNFSTIDKYIPQNINILRIVDFGSVVGSFYLNSHALPNNEENIWNCIKTCAKKLNVKQDNIVLYGTSKGGTATVFYALKHGVRGVAVDPILSDDHYVRVYDDLHFTQGTFPESKERKFFNLSERELLPESKLSVICSTRSPQYPYIEKMLMKHEKNILILNTENNEIHKHPDVAPKSLPHTLSQINLHLAGLDNPKGYYTVW</sequence>
<protein>
    <submittedName>
        <fullName evidence="1">XcbB/CpsF family capsular polysaccharide biosynthesis protein</fullName>
    </submittedName>
</protein>
<dbReference type="Proteomes" id="UP000324285">
    <property type="component" value="Chromosome"/>
</dbReference>
<gene>
    <name evidence="1" type="ORF">E4T21_03790</name>
</gene>
<dbReference type="AlphaFoldDB" id="A0A5C1NAN7"/>
<name>A0A5C1NAN7_9GAMM</name>
<dbReference type="KEGG" id="hbh:E4T21_03790"/>
<dbReference type="RefSeq" id="WP_149283669.1">
    <property type="nucleotide sequence ID" value="NZ_CP038437.2"/>
</dbReference>
<proteinExistence type="predicted"/>
<dbReference type="OrthoDB" id="2359060at2"/>
<accession>A0A5C1NAN7</accession>